<dbReference type="Proteomes" id="UP000011715">
    <property type="component" value="Unassembled WGS sequence"/>
</dbReference>
<dbReference type="OMA" id="AQEVEYI"/>
<dbReference type="eggNOG" id="KOG1153">
    <property type="taxonomic scope" value="Eukaryota"/>
</dbReference>
<evidence type="ECO:0000256" key="1">
    <source>
        <dbReference type="ARBA" id="ARBA00011073"/>
    </source>
</evidence>
<sequence length="462" mass="47514">MAPITSILAPLAAAVAVLAPLATARPQLFPDDKFMGLPLANAEALNLIPSSFIVVYNSSKDQADIDASQASIMATIAKRNVFKRSLDGRQLSTRVETCQINKWRALMLDADDSTIMDIMQDPTVAYVEGDAKVQLNIPVNADIPEEDVDLHTLPADAAGPLTKRATSTQDGAPNGLARLSSSQPNPETQGTYAFDSSAGQNITVYVVDTGIRETHAEFEGRATFGANFVNRVNTDENGHGSHCAGTIGGKTFGVAKKANIIGVKVLDANGGGSNAGVIRGMEFVARDAKTKGLSRKAVMNMSLGGAASRAVNDAINNIRAAGVVPVAAAGNENADARGSSPASAPGAITVGAIDQRNDRKASFSNFGTVVDIFAPGVNVLSVDAKSDTGSKTLSGTSMAAPHIAGLAAYLMALKPELTAGGELSKVADAVDAEMKSLATAQNARVAGNPAGTTTLIANNGNV</sequence>
<protein>
    <submittedName>
        <fullName evidence="10">Protease</fullName>
    </submittedName>
</protein>
<dbReference type="PROSITE" id="PS00136">
    <property type="entry name" value="SUBTILASE_ASP"/>
    <property type="match status" value="1"/>
</dbReference>
<evidence type="ECO:0000313" key="12">
    <source>
        <dbReference type="Proteomes" id="UP000011715"/>
    </source>
</evidence>
<dbReference type="STRING" id="644358.A0A0C4EET6"/>
<evidence type="ECO:0000256" key="2">
    <source>
        <dbReference type="ARBA" id="ARBA00022670"/>
    </source>
</evidence>
<gene>
    <name evidence="10" type="ORF">MAPG_11267</name>
</gene>
<feature type="region of interest" description="Disordered" evidence="7">
    <location>
        <begin position="158"/>
        <end position="194"/>
    </location>
</feature>
<dbReference type="CDD" id="cd04077">
    <property type="entry name" value="Peptidases_S8_PCSK9_ProteinaseK_like"/>
    <property type="match status" value="1"/>
</dbReference>
<dbReference type="PROSITE" id="PS00138">
    <property type="entry name" value="SUBTILASE_SER"/>
    <property type="match status" value="1"/>
</dbReference>
<dbReference type="SUPFAM" id="SSF52743">
    <property type="entry name" value="Subtilisin-like"/>
    <property type="match status" value="1"/>
</dbReference>
<dbReference type="GO" id="GO:0004252">
    <property type="term" value="F:serine-type endopeptidase activity"/>
    <property type="evidence" value="ECO:0007669"/>
    <property type="project" value="UniProtKB-UniRule"/>
</dbReference>
<dbReference type="InterPro" id="IPR000209">
    <property type="entry name" value="Peptidase_S8/S53_dom"/>
</dbReference>
<dbReference type="OrthoDB" id="206201at2759"/>
<accession>A0A0C4EET6</accession>
<evidence type="ECO:0000256" key="4">
    <source>
        <dbReference type="ARBA" id="ARBA00022825"/>
    </source>
</evidence>
<dbReference type="InterPro" id="IPR050131">
    <property type="entry name" value="Peptidase_S8_subtilisin-like"/>
</dbReference>
<feature type="active site" description="Charge relay system" evidence="5">
    <location>
        <position position="208"/>
    </location>
</feature>
<dbReference type="Pfam" id="PF00082">
    <property type="entry name" value="Peptidase_S8"/>
    <property type="match status" value="1"/>
</dbReference>
<evidence type="ECO:0000259" key="9">
    <source>
        <dbReference type="Pfam" id="PF00082"/>
    </source>
</evidence>
<evidence type="ECO:0000256" key="3">
    <source>
        <dbReference type="ARBA" id="ARBA00022801"/>
    </source>
</evidence>
<dbReference type="PROSITE" id="PS51892">
    <property type="entry name" value="SUBTILASE"/>
    <property type="match status" value="1"/>
</dbReference>
<reference evidence="10" key="2">
    <citation type="submission" date="2010-05" db="EMBL/GenBank/DDBJ databases">
        <title>The Genome Sequence of Magnaporthe poae strain ATCC 64411.</title>
        <authorList>
            <consortium name="The Broad Institute Genome Sequencing Platform"/>
            <consortium name="Broad Institute Genome Sequencing Center for Infectious Disease"/>
            <person name="Ma L.-J."/>
            <person name="Dead R."/>
            <person name="Young S."/>
            <person name="Zeng Q."/>
            <person name="Koehrsen M."/>
            <person name="Alvarado L."/>
            <person name="Berlin A."/>
            <person name="Chapman S.B."/>
            <person name="Chen Z."/>
            <person name="Freedman E."/>
            <person name="Gellesch M."/>
            <person name="Goldberg J."/>
            <person name="Griggs A."/>
            <person name="Gujja S."/>
            <person name="Heilman E.R."/>
            <person name="Heiman D."/>
            <person name="Hepburn T."/>
            <person name="Howarth C."/>
            <person name="Jen D."/>
            <person name="Larson L."/>
            <person name="Mehta T."/>
            <person name="Neiman D."/>
            <person name="Pearson M."/>
            <person name="Roberts A."/>
            <person name="Saif S."/>
            <person name="Shea T."/>
            <person name="Shenoy N."/>
            <person name="Sisk P."/>
            <person name="Stolte C."/>
            <person name="Sykes S."/>
            <person name="Walk T."/>
            <person name="White J."/>
            <person name="Yandava C."/>
            <person name="Haas B."/>
            <person name="Nusbaum C."/>
            <person name="Birren B."/>
        </authorList>
    </citation>
    <scope>NUCLEOTIDE SEQUENCE</scope>
    <source>
        <strain evidence="10">ATCC 64411</strain>
    </source>
</reference>
<dbReference type="PROSITE" id="PS00137">
    <property type="entry name" value="SUBTILASE_HIS"/>
    <property type="match status" value="1"/>
</dbReference>
<reference evidence="12" key="1">
    <citation type="submission" date="2010-05" db="EMBL/GenBank/DDBJ databases">
        <title>The genome sequence of Magnaporthe poae strain ATCC 64411.</title>
        <authorList>
            <person name="Ma L.-J."/>
            <person name="Dead R."/>
            <person name="Young S."/>
            <person name="Zeng Q."/>
            <person name="Koehrsen M."/>
            <person name="Alvarado L."/>
            <person name="Berlin A."/>
            <person name="Chapman S.B."/>
            <person name="Chen Z."/>
            <person name="Freedman E."/>
            <person name="Gellesch M."/>
            <person name="Goldberg J."/>
            <person name="Griggs A."/>
            <person name="Gujja S."/>
            <person name="Heilman E.R."/>
            <person name="Heiman D."/>
            <person name="Hepburn T."/>
            <person name="Howarth C."/>
            <person name="Jen D."/>
            <person name="Larson L."/>
            <person name="Mehta T."/>
            <person name="Neiman D."/>
            <person name="Pearson M."/>
            <person name="Roberts A."/>
            <person name="Saif S."/>
            <person name="Shea T."/>
            <person name="Shenoy N."/>
            <person name="Sisk P."/>
            <person name="Stolte C."/>
            <person name="Sykes S."/>
            <person name="Walk T."/>
            <person name="White J."/>
            <person name="Yandava C."/>
            <person name="Haas B."/>
            <person name="Nusbaum C."/>
            <person name="Birren B."/>
        </authorList>
    </citation>
    <scope>NUCLEOTIDE SEQUENCE [LARGE SCALE GENOMIC DNA]</scope>
    <source>
        <strain evidence="12">ATCC 64411 / 73-15</strain>
    </source>
</reference>
<keyword evidence="12" id="KW-1185">Reference proteome</keyword>
<dbReference type="PRINTS" id="PR00723">
    <property type="entry name" value="SUBTILISIN"/>
</dbReference>
<keyword evidence="2 5" id="KW-0645">Protease</keyword>
<reference evidence="10" key="3">
    <citation type="submission" date="2011-03" db="EMBL/GenBank/DDBJ databases">
        <title>Annotation of Magnaporthe poae ATCC 64411.</title>
        <authorList>
            <person name="Ma L.-J."/>
            <person name="Dead R."/>
            <person name="Young S.K."/>
            <person name="Zeng Q."/>
            <person name="Gargeya S."/>
            <person name="Fitzgerald M."/>
            <person name="Haas B."/>
            <person name="Abouelleil A."/>
            <person name="Alvarado L."/>
            <person name="Arachchi H.M."/>
            <person name="Berlin A."/>
            <person name="Brown A."/>
            <person name="Chapman S.B."/>
            <person name="Chen Z."/>
            <person name="Dunbar C."/>
            <person name="Freedman E."/>
            <person name="Gearin G."/>
            <person name="Gellesch M."/>
            <person name="Goldberg J."/>
            <person name="Griggs A."/>
            <person name="Gujja S."/>
            <person name="Heiman D."/>
            <person name="Howarth C."/>
            <person name="Larson L."/>
            <person name="Lui A."/>
            <person name="MacDonald P.J.P."/>
            <person name="Mehta T."/>
            <person name="Montmayeur A."/>
            <person name="Murphy C."/>
            <person name="Neiman D."/>
            <person name="Pearson M."/>
            <person name="Priest M."/>
            <person name="Roberts A."/>
            <person name="Saif S."/>
            <person name="Shea T."/>
            <person name="Shenoy N."/>
            <person name="Sisk P."/>
            <person name="Stolte C."/>
            <person name="Sykes S."/>
            <person name="Yandava C."/>
            <person name="Wortman J."/>
            <person name="Nusbaum C."/>
            <person name="Birren B."/>
        </authorList>
    </citation>
    <scope>NUCLEOTIDE SEQUENCE</scope>
    <source>
        <strain evidence="10">ATCC 64411</strain>
    </source>
</reference>
<comment type="similarity">
    <text evidence="1 5 6">Belongs to the peptidase S8 family.</text>
</comment>
<dbReference type="Gene3D" id="3.40.50.200">
    <property type="entry name" value="Peptidase S8/S53 domain"/>
    <property type="match status" value="1"/>
</dbReference>
<dbReference type="FunFam" id="3.40.50.200:FF:000007">
    <property type="entry name" value="Subtilisin-like serine protease"/>
    <property type="match status" value="1"/>
</dbReference>
<feature type="compositionally biased region" description="Polar residues" evidence="7">
    <location>
        <begin position="179"/>
        <end position="191"/>
    </location>
</feature>
<feature type="active site" description="Charge relay system" evidence="5">
    <location>
        <position position="397"/>
    </location>
</feature>
<evidence type="ECO:0000313" key="11">
    <source>
        <dbReference type="EnsemblFungi" id="MAPG_11267T0"/>
    </source>
</evidence>
<reference evidence="11" key="4">
    <citation type="journal article" date="2015" name="G3 (Bethesda)">
        <title>Genome sequences of three phytopathogenic species of the Magnaporthaceae family of fungi.</title>
        <authorList>
            <person name="Okagaki L.H."/>
            <person name="Nunes C.C."/>
            <person name="Sailsbery J."/>
            <person name="Clay B."/>
            <person name="Brown D."/>
            <person name="John T."/>
            <person name="Oh Y."/>
            <person name="Young N."/>
            <person name="Fitzgerald M."/>
            <person name="Haas B.J."/>
            <person name="Zeng Q."/>
            <person name="Young S."/>
            <person name="Adiconis X."/>
            <person name="Fan L."/>
            <person name="Levin J.Z."/>
            <person name="Mitchell T.K."/>
            <person name="Okubara P.A."/>
            <person name="Farman M.L."/>
            <person name="Kohn L.M."/>
            <person name="Birren B."/>
            <person name="Ma L.-J."/>
            <person name="Dean R.A."/>
        </authorList>
    </citation>
    <scope>NUCLEOTIDE SEQUENCE</scope>
    <source>
        <strain evidence="11">ATCC 64411 / 73-15</strain>
    </source>
</reference>
<dbReference type="EnsemblFungi" id="MAPG_11267T0">
    <property type="protein sequence ID" value="MAPG_11267T0"/>
    <property type="gene ID" value="MAPG_11267"/>
</dbReference>
<keyword evidence="8" id="KW-0732">Signal</keyword>
<organism evidence="11 12">
    <name type="scientific">Magnaporthiopsis poae (strain ATCC 64411 / 73-15)</name>
    <name type="common">Kentucky bluegrass fungus</name>
    <name type="synonym">Magnaporthe poae</name>
    <dbReference type="NCBI Taxonomy" id="644358"/>
    <lineage>
        <taxon>Eukaryota</taxon>
        <taxon>Fungi</taxon>
        <taxon>Dikarya</taxon>
        <taxon>Ascomycota</taxon>
        <taxon>Pezizomycotina</taxon>
        <taxon>Sordariomycetes</taxon>
        <taxon>Sordariomycetidae</taxon>
        <taxon>Magnaporthales</taxon>
        <taxon>Magnaporthaceae</taxon>
        <taxon>Magnaporthiopsis</taxon>
    </lineage>
</organism>
<dbReference type="AlphaFoldDB" id="A0A0C4EET6"/>
<dbReference type="EMBL" id="GL876980">
    <property type="protein sequence ID" value="KLU92321.1"/>
    <property type="molecule type" value="Genomic_DNA"/>
</dbReference>
<keyword evidence="4 5" id="KW-0720">Serine protease</keyword>
<feature type="chain" id="PRO_5007393189" evidence="8">
    <location>
        <begin position="25"/>
        <end position="462"/>
    </location>
</feature>
<evidence type="ECO:0000256" key="7">
    <source>
        <dbReference type="SAM" id="MobiDB-lite"/>
    </source>
</evidence>
<keyword evidence="3 5" id="KW-0378">Hydrolase</keyword>
<dbReference type="InterPro" id="IPR034193">
    <property type="entry name" value="PCSK9_ProteinaseK-like"/>
</dbReference>
<evidence type="ECO:0000313" key="10">
    <source>
        <dbReference type="EMBL" id="KLU92321.1"/>
    </source>
</evidence>
<dbReference type="PANTHER" id="PTHR43806">
    <property type="entry name" value="PEPTIDASE S8"/>
    <property type="match status" value="1"/>
</dbReference>
<evidence type="ECO:0000256" key="6">
    <source>
        <dbReference type="RuleBase" id="RU003355"/>
    </source>
</evidence>
<name>A0A0C4EET6_MAGP6</name>
<dbReference type="VEuPathDB" id="FungiDB:MAPG_11267"/>
<dbReference type="EMBL" id="ADBL01002776">
    <property type="status" value="NOT_ANNOTATED_CDS"/>
    <property type="molecule type" value="Genomic_DNA"/>
</dbReference>
<evidence type="ECO:0000256" key="8">
    <source>
        <dbReference type="SAM" id="SignalP"/>
    </source>
</evidence>
<dbReference type="InterPro" id="IPR023827">
    <property type="entry name" value="Peptidase_S8_Asp-AS"/>
</dbReference>
<dbReference type="PANTHER" id="PTHR43806:SF11">
    <property type="entry name" value="CEREVISIN-RELATED"/>
    <property type="match status" value="1"/>
</dbReference>
<dbReference type="InterPro" id="IPR022398">
    <property type="entry name" value="Peptidase_S8_His-AS"/>
</dbReference>
<feature type="active site" description="Charge relay system" evidence="5">
    <location>
        <position position="239"/>
    </location>
</feature>
<feature type="domain" description="Peptidase S8/S53" evidence="9">
    <location>
        <begin position="199"/>
        <end position="419"/>
    </location>
</feature>
<feature type="signal peptide" evidence="8">
    <location>
        <begin position="1"/>
        <end position="24"/>
    </location>
</feature>
<dbReference type="InterPro" id="IPR015500">
    <property type="entry name" value="Peptidase_S8_subtilisin-rel"/>
</dbReference>
<proteinExistence type="inferred from homology"/>
<reference evidence="11" key="5">
    <citation type="submission" date="2015-06" db="UniProtKB">
        <authorList>
            <consortium name="EnsemblFungi"/>
        </authorList>
    </citation>
    <scope>IDENTIFICATION</scope>
    <source>
        <strain evidence="11">ATCC 64411</strain>
    </source>
</reference>
<evidence type="ECO:0000256" key="5">
    <source>
        <dbReference type="PROSITE-ProRule" id="PRU01240"/>
    </source>
</evidence>
<dbReference type="GO" id="GO:0006508">
    <property type="term" value="P:proteolysis"/>
    <property type="evidence" value="ECO:0007669"/>
    <property type="project" value="UniProtKB-KW"/>
</dbReference>
<dbReference type="InterPro" id="IPR036852">
    <property type="entry name" value="Peptidase_S8/S53_dom_sf"/>
</dbReference>
<dbReference type="InterPro" id="IPR023828">
    <property type="entry name" value="Peptidase_S8_Ser-AS"/>
</dbReference>